<organism evidence="2 3">
    <name type="scientific">Psychroserpens algicola</name>
    <dbReference type="NCBI Taxonomy" id="1719034"/>
    <lineage>
        <taxon>Bacteria</taxon>
        <taxon>Pseudomonadati</taxon>
        <taxon>Bacteroidota</taxon>
        <taxon>Flavobacteriia</taxon>
        <taxon>Flavobacteriales</taxon>
        <taxon>Flavobacteriaceae</taxon>
        <taxon>Psychroserpens</taxon>
    </lineage>
</organism>
<keyword evidence="3" id="KW-1185">Reference proteome</keyword>
<comment type="caution">
    <text evidence="2">The sequence shown here is derived from an EMBL/GenBank/DDBJ whole genome shotgun (WGS) entry which is preliminary data.</text>
</comment>
<feature type="domain" description="UDP-N-acetylglucosamine 2-epimerase" evidence="1">
    <location>
        <begin position="22"/>
        <end position="364"/>
    </location>
</feature>
<accession>A0ABT0H850</accession>
<dbReference type="InterPro" id="IPR003331">
    <property type="entry name" value="UDP_GlcNAc_Epimerase_2_dom"/>
</dbReference>
<name>A0ABT0H850_9FLAO</name>
<dbReference type="EC" id="3.2.1.183" evidence="2"/>
<dbReference type="EMBL" id="JALPQF010000006">
    <property type="protein sequence ID" value="MCK8480541.1"/>
    <property type="molecule type" value="Genomic_DNA"/>
</dbReference>
<dbReference type="PANTHER" id="PTHR43174">
    <property type="entry name" value="UDP-N-ACETYLGLUCOSAMINE 2-EPIMERASE"/>
    <property type="match status" value="1"/>
</dbReference>
<dbReference type="Gene3D" id="3.40.50.2000">
    <property type="entry name" value="Glycogen Phosphorylase B"/>
    <property type="match status" value="2"/>
</dbReference>
<evidence type="ECO:0000313" key="3">
    <source>
        <dbReference type="Proteomes" id="UP001203687"/>
    </source>
</evidence>
<keyword evidence="2" id="KW-0326">Glycosidase</keyword>
<evidence type="ECO:0000313" key="2">
    <source>
        <dbReference type="EMBL" id="MCK8480541.1"/>
    </source>
</evidence>
<dbReference type="Pfam" id="PF02350">
    <property type="entry name" value="Epimerase_2"/>
    <property type="match status" value="1"/>
</dbReference>
<dbReference type="SUPFAM" id="SSF53756">
    <property type="entry name" value="UDP-Glycosyltransferase/glycogen phosphorylase"/>
    <property type="match status" value="1"/>
</dbReference>
<keyword evidence="2" id="KW-0378">Hydrolase</keyword>
<dbReference type="InterPro" id="IPR020004">
    <property type="entry name" value="UDP-GlcNAc_Epase"/>
</dbReference>
<dbReference type="InterPro" id="IPR029767">
    <property type="entry name" value="WecB-like"/>
</dbReference>
<dbReference type="GO" id="GO:0016798">
    <property type="term" value="F:hydrolase activity, acting on glycosyl bonds"/>
    <property type="evidence" value="ECO:0007669"/>
    <property type="project" value="UniProtKB-KW"/>
</dbReference>
<gene>
    <name evidence="2" type="primary">neuC</name>
    <name evidence="2" type="ORF">MUY34_07915</name>
</gene>
<protein>
    <submittedName>
        <fullName evidence="2">UDP-N-acetylglucosamine 2-epimerase</fullName>
        <ecNumber evidence="2">3.2.1.183</ecNumber>
    </submittedName>
</protein>
<dbReference type="Proteomes" id="UP001203687">
    <property type="component" value="Unassembled WGS sequence"/>
</dbReference>
<dbReference type="PANTHER" id="PTHR43174:SF3">
    <property type="entry name" value="UDP-N-ACETYLGLUCOSAMINE 2-EPIMERASE"/>
    <property type="match status" value="1"/>
</dbReference>
<dbReference type="NCBIfam" id="TIGR03568">
    <property type="entry name" value="NeuC_NnaA"/>
    <property type="match status" value="1"/>
</dbReference>
<sequence>MKIGVLTSSRADYGIYLPLLQQLKTDDFFQLEIIAFGTHLSKTHGYTLTAIENDAFEVIHNIESLEADDSTKGITKSYGNTVLKFADFWQNHSFDLVFCLGDRFEMSAAVQASIPFGVKLAHIHGGETTLGAIDNIYRHQITLASQLHFVSTADYKKKVAALTGTSENIYNVGALSLDNINNFQPIEKSKFLKTFRLKDAPYALVTFHPETVAVHSNKTYALHMKSALAELSNTIHIIVTMPNADTLGSVYREQLEQLHSEIPEKVTLIENFGKANYFTAMHYAEVLIGNTSSGIIEAASFGKYVINVGSRQQGRAQGSNVFDVAFDSKKIVEKTHEVLKMPNFVDGNIYYKAATAEAIINTIKQHG</sequence>
<dbReference type="RefSeq" id="WP_248412624.1">
    <property type="nucleotide sequence ID" value="NZ_JALPQF010000006.1"/>
</dbReference>
<proteinExistence type="predicted"/>
<evidence type="ECO:0000259" key="1">
    <source>
        <dbReference type="Pfam" id="PF02350"/>
    </source>
</evidence>
<reference evidence="2" key="1">
    <citation type="submission" date="2022-04" db="EMBL/GenBank/DDBJ databases">
        <authorList>
            <person name="Ren T."/>
        </authorList>
    </citation>
    <scope>NUCLEOTIDE SEQUENCE</scope>
    <source>
        <strain evidence="2">F63249</strain>
    </source>
</reference>